<dbReference type="InterPro" id="IPR005287">
    <property type="entry name" value="CHP00375"/>
</dbReference>
<dbReference type="InterPro" id="IPR003587">
    <property type="entry name" value="Hint_dom_N"/>
</dbReference>
<name>A0A076LCZ8_9EURY</name>
<dbReference type="Proteomes" id="UP000028781">
    <property type="component" value="Chromosome"/>
</dbReference>
<keyword evidence="5" id="KW-1185">Reference proteome</keyword>
<dbReference type="SMART" id="SM00306">
    <property type="entry name" value="HintN"/>
    <property type="match status" value="1"/>
</dbReference>
<dbReference type="SUPFAM" id="SSF89550">
    <property type="entry name" value="PHP domain-like"/>
    <property type="match status" value="1"/>
</dbReference>
<dbReference type="Gene3D" id="3.10.28.10">
    <property type="entry name" value="Homing endonucleases"/>
    <property type="match status" value="1"/>
</dbReference>
<dbReference type="AlphaFoldDB" id="A0A076LCZ8"/>
<dbReference type="Gene3D" id="2.170.16.10">
    <property type="entry name" value="Hedgehog/Intein (Hint) domain"/>
    <property type="match status" value="1"/>
</dbReference>
<proteinExistence type="predicted"/>
<dbReference type="InterPro" id="IPR003586">
    <property type="entry name" value="Hint_dom_C"/>
</dbReference>
<keyword evidence="2" id="KW-0651">Protein splicing</keyword>
<dbReference type="PROSITE" id="PS50819">
    <property type="entry name" value="INTEIN_ENDONUCLEASE"/>
    <property type="match status" value="1"/>
</dbReference>
<evidence type="ECO:0000259" key="3">
    <source>
        <dbReference type="PROSITE" id="PS50819"/>
    </source>
</evidence>
<dbReference type="PANTHER" id="PTHR40084:SF1">
    <property type="entry name" value="PHOSPHOTRANSFERASE"/>
    <property type="match status" value="1"/>
</dbReference>
<dbReference type="HOGENOM" id="CLU_357040_0_0_2"/>
<protein>
    <submittedName>
        <fullName evidence="4">Hedgehog/intein hint domain-containing protein</fullName>
    </submittedName>
</protein>
<dbReference type="PROSITE" id="PS50817">
    <property type="entry name" value="INTEIN_N_TER"/>
    <property type="match status" value="1"/>
</dbReference>
<dbReference type="InterPro" id="IPR004042">
    <property type="entry name" value="Intein_endonuc_central"/>
</dbReference>
<keyword evidence="1" id="KW-0068">Autocatalytic cleavage</keyword>
<dbReference type="OrthoDB" id="114814at2157"/>
<dbReference type="PROSITE" id="PS50818">
    <property type="entry name" value="INTEIN_C_TER"/>
    <property type="match status" value="1"/>
</dbReference>
<dbReference type="NCBIfam" id="TIGR01445">
    <property type="entry name" value="intein_Nterm"/>
    <property type="match status" value="1"/>
</dbReference>
<evidence type="ECO:0000256" key="1">
    <source>
        <dbReference type="ARBA" id="ARBA00022813"/>
    </source>
</evidence>
<dbReference type="SUPFAM" id="SSF51294">
    <property type="entry name" value="Hedgehog/intein (Hint) domain"/>
    <property type="match status" value="1"/>
</dbReference>
<dbReference type="InterPro" id="IPR016195">
    <property type="entry name" value="Pol/histidinol_Pase-like"/>
</dbReference>
<reference evidence="4 5" key="1">
    <citation type="journal article" date="2015" name="Int. J. Syst. Evol. Microbiol.">
        <title>M ethanocaldococcus bathoardescens sp. nov., a hyperthermophilic methanogen isolated from a volcanically active deep-sea hydrothermal vent.</title>
        <authorList>
            <person name="Stewart L.C."/>
            <person name="Jung J.H."/>
            <person name="Kim Y.T."/>
            <person name="Kwon S.W."/>
            <person name="Park C.S."/>
            <person name="Holden J.F."/>
        </authorList>
    </citation>
    <scope>NUCLEOTIDE SEQUENCE [LARGE SCALE GENOMIC DNA]</scope>
    <source>
        <strain evidence="4 5">JH146</strain>
    </source>
</reference>
<organism evidence="4 5">
    <name type="scientific">Methanocaldococcus bathoardescens</name>
    <dbReference type="NCBI Taxonomy" id="1301915"/>
    <lineage>
        <taxon>Archaea</taxon>
        <taxon>Methanobacteriati</taxon>
        <taxon>Methanobacteriota</taxon>
        <taxon>Methanomada group</taxon>
        <taxon>Methanococci</taxon>
        <taxon>Methanococcales</taxon>
        <taxon>Methanocaldococcaceae</taxon>
        <taxon>Methanocaldococcus</taxon>
    </lineage>
</organism>
<feature type="domain" description="DOD-type homing endonuclease" evidence="3">
    <location>
        <begin position="293"/>
        <end position="421"/>
    </location>
</feature>
<dbReference type="InterPro" id="IPR027434">
    <property type="entry name" value="Homing_endonucl"/>
</dbReference>
<gene>
    <name evidence="4" type="ORF">JH146_1548</name>
</gene>
<dbReference type="CDD" id="cd00081">
    <property type="entry name" value="Hint"/>
    <property type="match status" value="1"/>
</dbReference>
<dbReference type="PRINTS" id="PR00379">
    <property type="entry name" value="INTEIN"/>
</dbReference>
<dbReference type="KEGG" id="mjh:JH146_1548"/>
<dbReference type="GO" id="GO:0004519">
    <property type="term" value="F:endonuclease activity"/>
    <property type="evidence" value="ECO:0007669"/>
    <property type="project" value="InterPro"/>
</dbReference>
<evidence type="ECO:0000313" key="4">
    <source>
        <dbReference type="EMBL" id="AIJ06390.1"/>
    </source>
</evidence>
<dbReference type="InterPro" id="IPR036844">
    <property type="entry name" value="Hint_dom_sf"/>
</dbReference>
<accession>A0A076LCZ8</accession>
<dbReference type="EMBL" id="CP009149">
    <property type="protein sequence ID" value="AIJ06390.1"/>
    <property type="molecule type" value="Genomic_DNA"/>
</dbReference>
<dbReference type="InterPro" id="IPR006142">
    <property type="entry name" value="INTEIN"/>
</dbReference>
<dbReference type="STRING" id="1301915.JH146_1548"/>
<dbReference type="GO" id="GO:0016539">
    <property type="term" value="P:intein-mediated protein splicing"/>
    <property type="evidence" value="ECO:0007669"/>
    <property type="project" value="InterPro"/>
</dbReference>
<dbReference type="InterPro" id="IPR030934">
    <property type="entry name" value="Intein_C"/>
</dbReference>
<dbReference type="NCBIfam" id="TIGR00375">
    <property type="entry name" value="TIGR00375 family protein"/>
    <property type="match status" value="1"/>
</dbReference>
<dbReference type="SMART" id="SM00305">
    <property type="entry name" value="HintC"/>
    <property type="match status" value="1"/>
</dbReference>
<evidence type="ECO:0000313" key="5">
    <source>
        <dbReference type="Proteomes" id="UP000028781"/>
    </source>
</evidence>
<dbReference type="PANTHER" id="PTHR40084">
    <property type="entry name" value="PHOSPHOHYDROLASE, PHP FAMILY"/>
    <property type="match status" value="1"/>
</dbReference>
<dbReference type="CDD" id="cd19067">
    <property type="entry name" value="PfuEndoQ-like"/>
    <property type="match status" value="1"/>
</dbReference>
<evidence type="ECO:0000256" key="2">
    <source>
        <dbReference type="ARBA" id="ARBA00023000"/>
    </source>
</evidence>
<sequence>MIANVDLHIHSRFSGGTSKDMNVENILKYGKLKGLNIIGTGDCTHPDYLEEIKQYKDRELVLTTEIEDKNRVHHLILLPSISKVEELREVLKKYSKDIDKEGRPRVSIGGAELLEIVRDVDGLIGPAHCVPPDTLLILENGFKRIADVKVGDRVLTHENRFKKVEKVYKRRYFGDIIKIKVRYFPEEIILTPEHPVYVIKTEKRCDGSNGICKFNCLTQYTNPSCKKRYRKYRREWIMAKDLKIGDVIVYPIPKKVRDIKFLSLDRYFSNIKQKSWRNRIPEKIEVSEEFCRLVGYFLSEGYCFRDGIGFALSKDEKEIIDDIKYLMKKIFNLEPKIRDDERSNGIELKYYSRVLKNFFRDLFYCGDEKRAWNKALPNEFLYLPKNKQLQIFIGWWRGDKGVTTSEILMNQLRLISLRLGFIITFSKHIPKNPKIGDRKVIKYHTRWQGRISTLDENIVSILENEDIKLPRKDVRYGWIRGDYLYTPIIKIEKEFYNGYVYNLEVEDDSSYVTVSGTLHNCFTPWTSLYKSFDSIYDCYNKKPDFVELGLSADTDMADMIPELRDLPFLSNSDAHSYHPHRLGREFNQIEVDYIGGIEDNFEEIKKAIKHNKIVANYGLDPKLGKYHLTACSKCHTRFKLEDAKKYNWKCPKCKGSIKKGVLSRVEELSDGKIEHPKFRPPYYRIIPLAEMISLTIGKGIFTKAVQSLWEEFIKKYGNEIEVLINADIQELAKIHPKVAETINLFREGKIYIYPGGGGEYGKISFKPQKINWYREEITLDRWLKQ</sequence>
<dbReference type="InterPro" id="IPR006141">
    <property type="entry name" value="Intein_N"/>
</dbReference>
<dbReference type="NCBIfam" id="TIGR01443">
    <property type="entry name" value="intein_Cterm"/>
    <property type="match status" value="1"/>
</dbReference>